<dbReference type="GeneID" id="73342175"/>
<dbReference type="Pfam" id="PF13432">
    <property type="entry name" value="TPR_16"/>
    <property type="match status" value="1"/>
</dbReference>
<dbReference type="PANTHER" id="PTHR14017">
    <property type="entry name" value="LYSINE-SPECIFIC DEMETHYLASE"/>
    <property type="match status" value="1"/>
</dbReference>
<dbReference type="Proteomes" id="UP000830671">
    <property type="component" value="Chromosome 4"/>
</dbReference>
<protein>
    <recommendedName>
        <fullName evidence="5">Ubiquitin-like domain-containing protein</fullName>
    </recommendedName>
</protein>
<evidence type="ECO:0000259" key="5">
    <source>
        <dbReference type="Pfam" id="PF22893"/>
    </source>
</evidence>
<name>A0A9Q8WHD7_9PEZI</name>
<proteinExistence type="predicted"/>
<dbReference type="InterPro" id="IPR054464">
    <property type="entry name" value="ULD_fung"/>
</dbReference>
<evidence type="ECO:0000256" key="4">
    <source>
        <dbReference type="SAM" id="MobiDB-lite"/>
    </source>
</evidence>
<reference evidence="6" key="1">
    <citation type="journal article" date="2021" name="Mol. Plant Microbe Interact.">
        <title>Complete Genome Sequence of the Plant-Pathogenic Fungus Colletotrichum lupini.</title>
        <authorList>
            <person name="Baroncelli R."/>
            <person name="Pensec F."/>
            <person name="Da Lio D."/>
            <person name="Boufleur T."/>
            <person name="Vicente I."/>
            <person name="Sarrocco S."/>
            <person name="Picot A."/>
            <person name="Baraldi E."/>
            <person name="Sukno S."/>
            <person name="Thon M."/>
            <person name="Le Floch G."/>
        </authorList>
    </citation>
    <scope>NUCLEOTIDE SEQUENCE</scope>
    <source>
        <strain evidence="6">IMI 504893</strain>
    </source>
</reference>
<keyword evidence="3" id="KW-0802">TPR repeat</keyword>
<dbReference type="GO" id="GO:0005634">
    <property type="term" value="C:nucleus"/>
    <property type="evidence" value="ECO:0007669"/>
    <property type="project" value="UniProtKB-SubCell"/>
</dbReference>
<evidence type="ECO:0000313" key="7">
    <source>
        <dbReference type="Proteomes" id="UP000830671"/>
    </source>
</evidence>
<dbReference type="EMBL" id="CP019476">
    <property type="protein sequence ID" value="UQC82685.1"/>
    <property type="molecule type" value="Genomic_DNA"/>
</dbReference>
<keyword evidence="7" id="KW-1185">Reference proteome</keyword>
<dbReference type="Pfam" id="PF22893">
    <property type="entry name" value="ULD_2"/>
    <property type="match status" value="1"/>
</dbReference>
<evidence type="ECO:0000256" key="1">
    <source>
        <dbReference type="ARBA" id="ARBA00004123"/>
    </source>
</evidence>
<feature type="region of interest" description="Disordered" evidence="4">
    <location>
        <begin position="175"/>
        <end position="201"/>
    </location>
</feature>
<dbReference type="Gene3D" id="1.25.40.10">
    <property type="entry name" value="Tetratricopeptide repeat domain"/>
    <property type="match status" value="1"/>
</dbReference>
<dbReference type="InterPro" id="IPR019734">
    <property type="entry name" value="TPR_rpt"/>
</dbReference>
<dbReference type="InterPro" id="IPR051630">
    <property type="entry name" value="Corepressor-Demethylase"/>
</dbReference>
<dbReference type="KEGG" id="clup:CLUP02_08175"/>
<dbReference type="AlphaFoldDB" id="A0A9Q8WHD7"/>
<dbReference type="PROSITE" id="PS50005">
    <property type="entry name" value="TPR"/>
    <property type="match status" value="2"/>
</dbReference>
<feature type="compositionally biased region" description="Polar residues" evidence="4">
    <location>
        <begin position="187"/>
        <end position="201"/>
    </location>
</feature>
<organism evidence="6 7">
    <name type="scientific">Colletotrichum lupini</name>
    <dbReference type="NCBI Taxonomy" id="145971"/>
    <lineage>
        <taxon>Eukaryota</taxon>
        <taxon>Fungi</taxon>
        <taxon>Dikarya</taxon>
        <taxon>Ascomycota</taxon>
        <taxon>Pezizomycotina</taxon>
        <taxon>Sordariomycetes</taxon>
        <taxon>Hypocreomycetidae</taxon>
        <taxon>Glomerellales</taxon>
        <taxon>Glomerellaceae</taxon>
        <taxon>Colletotrichum</taxon>
        <taxon>Colletotrichum acutatum species complex</taxon>
    </lineage>
</organism>
<dbReference type="InterPro" id="IPR011990">
    <property type="entry name" value="TPR-like_helical_dom_sf"/>
</dbReference>
<dbReference type="SUPFAM" id="SSF48452">
    <property type="entry name" value="TPR-like"/>
    <property type="match status" value="1"/>
</dbReference>
<gene>
    <name evidence="6" type="ORF">CLUP02_08175</name>
</gene>
<feature type="repeat" description="TPR" evidence="3">
    <location>
        <begin position="327"/>
        <end position="360"/>
    </location>
</feature>
<evidence type="ECO:0000256" key="3">
    <source>
        <dbReference type="PROSITE-ProRule" id="PRU00339"/>
    </source>
</evidence>
<accession>A0A9Q8WHD7</accession>
<evidence type="ECO:0000313" key="6">
    <source>
        <dbReference type="EMBL" id="UQC82685.1"/>
    </source>
</evidence>
<comment type="subcellular location">
    <subcellularLocation>
        <location evidence="1">Nucleus</location>
    </subcellularLocation>
</comment>
<feature type="domain" description="Ubiquitin-like" evidence="5">
    <location>
        <begin position="35"/>
        <end position="119"/>
    </location>
</feature>
<evidence type="ECO:0000256" key="2">
    <source>
        <dbReference type="ARBA" id="ARBA00023242"/>
    </source>
</evidence>
<dbReference type="PANTHER" id="PTHR14017:SF28">
    <property type="entry name" value="CHROMOSOME UNDETERMINED SCAFFOLD_98, WHOLE GENOME SHOTGUN SEQUENCE"/>
    <property type="match status" value="1"/>
</dbReference>
<dbReference type="RefSeq" id="XP_049144308.1">
    <property type="nucleotide sequence ID" value="XM_049287165.1"/>
</dbReference>
<dbReference type="SMART" id="SM00028">
    <property type="entry name" value="TPR"/>
    <property type="match status" value="3"/>
</dbReference>
<sequence>MLAAIQQNTRLLLDMAAHMKRIARAVESIPLHLSLDIIRLDDALGESWGLPMQACQTWQSFKNILTVVVYANERPGLNYIIQDQFQVTLAKTGRKIVENNQWTSLVNAGAHLQQAMIVPELPYMEGACPHSGCSGTLVSEIGEIDKKCSTCGRITNTERLVPQLLRVYPERRLDSILPNEDEPPPAQASTQQTRPHHSTSSIRPIVDHTHLFRRIQVYERQPPLSSKEEAYEKLAEDASHFQANLYLGWHALSIESNDEAIRRLKQAVAAGMLIHWSCKEEGIDKLNIDNGDWVAFYLLAMAFLELDRHKEAHDALQQAVYRNGRVPDIWIAVAILFFKINQYRDSLDALTRSIRLNPHTWESWYNLGVLYDQCSQPADVMDALGRASELKPSHPESRRRLEELKGLEPGAPGEHLNIMIHCELVHISEPIPVFIEDESIPVNPLNLKDEEEWLTEREGDGDTGDVFEGVDNDVLHYIMSDAEV</sequence>
<keyword evidence="2" id="KW-0539">Nucleus</keyword>
<feature type="repeat" description="TPR" evidence="3">
    <location>
        <begin position="361"/>
        <end position="394"/>
    </location>
</feature>